<dbReference type="AlphaFoldDB" id="A0AB39VJ69"/>
<evidence type="ECO:0000313" key="1">
    <source>
        <dbReference type="EMBL" id="XDU67184.1"/>
    </source>
</evidence>
<gene>
    <name evidence="1" type="ORF">AB8B22_01875</name>
</gene>
<dbReference type="RefSeq" id="WP_369711433.1">
    <property type="nucleotide sequence ID" value="NZ_CP165644.1"/>
</dbReference>
<protein>
    <submittedName>
        <fullName evidence="1">DKNYY domain-containing protein</fullName>
    </submittedName>
</protein>
<dbReference type="EMBL" id="CP165644">
    <property type="protein sequence ID" value="XDU67184.1"/>
    <property type="molecule type" value="Genomic_DNA"/>
</dbReference>
<dbReference type="Pfam" id="PF13644">
    <property type="entry name" value="DKNYY"/>
    <property type="match status" value="3"/>
</dbReference>
<proteinExistence type="predicted"/>
<accession>A0AB39VJ69</accession>
<dbReference type="InterPro" id="IPR027375">
    <property type="entry name" value="DKNYY"/>
</dbReference>
<name>A0AB39VJ69_9FUSO</name>
<organism evidence="1">
    <name type="scientific">Leptotrichia rugosa</name>
    <dbReference type="NCBI Taxonomy" id="3239302"/>
    <lineage>
        <taxon>Bacteria</taxon>
        <taxon>Fusobacteriati</taxon>
        <taxon>Fusobacteriota</taxon>
        <taxon>Fusobacteriia</taxon>
        <taxon>Fusobacteriales</taxon>
        <taxon>Leptotrichiaceae</taxon>
        <taxon>Leptotrichia</taxon>
    </lineage>
</organism>
<reference evidence="1" key="1">
    <citation type="submission" date="2024-07" db="EMBL/GenBank/DDBJ databases">
        <authorList>
            <person name="Li X.-J."/>
            <person name="Wang X."/>
        </authorList>
    </citation>
    <scope>NUCLEOTIDE SEQUENCE</scope>
    <source>
        <strain evidence="1">HSP-334</strain>
    </source>
</reference>
<sequence>MKKNFIKMFVLIFLISNLIFSENKKLNENYGIEDGEVYYINRKIEGADAKTFEVFEDGEYAKDKNNVYYEENVLNEADPKSFKLLTKISYGLSKDKNNLYFWGNKVDNIDVKTLEIMTDEFSIYLKDKNGVYILFSYNGGVPVDLDNVIMSPKILKNVDKQTFQLIGGGYSKDKNSVYYIGKKIDGVVPQNVKILKDYIFIDGKNVYLYGEKKEDIDLQTLKFFDDDSSYFFDKNNIYFQGDKLENADFESFKIMESNFSKDKNNVYEGNEKIDGADAKTFEVIDAYAGFARDKNYLYHSNERIKNSDPYTFERVNEHLVRDKNQFYSNDGTVLNVDGKSFQIVKDYEKDYFMYAKDKNKAYYINFVAGKDEMVKELKGLNPKNFKVLNRYYTKDGKKVYFSKEYADIQELQNVDVKSFEALHFENIENKDDFGKDKNKVYLFGLELKDVKPEKFQVMKEPITEKIIYVRDENNLFVIFYDYFSGFNFVESKKIENVDFKTLKWKSAREMEDKNGKYMVNGSVIDEDKIGIEFIKNRKKEKIL</sequence>
<dbReference type="KEGG" id="lrug:AB8B22_01875"/>